<proteinExistence type="predicted"/>
<evidence type="ECO:0000313" key="2">
    <source>
        <dbReference type="EMBL" id="SCX29127.1"/>
    </source>
</evidence>
<keyword evidence="1" id="KW-0472">Membrane</keyword>
<dbReference type="Proteomes" id="UP000199707">
    <property type="component" value="Unassembled WGS sequence"/>
</dbReference>
<evidence type="ECO:0000313" key="3">
    <source>
        <dbReference type="Proteomes" id="UP000199707"/>
    </source>
</evidence>
<dbReference type="STRING" id="1502745.SAMN02799620_04755"/>
<dbReference type="EMBL" id="FMUB01000010">
    <property type="protein sequence ID" value="SCX29127.1"/>
    <property type="molecule type" value="Genomic_DNA"/>
</dbReference>
<organism evidence="2 3">
    <name type="scientific">Mycolicibacterium fluoranthenivorans</name>
    <dbReference type="NCBI Taxonomy" id="258505"/>
    <lineage>
        <taxon>Bacteria</taxon>
        <taxon>Bacillati</taxon>
        <taxon>Actinomycetota</taxon>
        <taxon>Actinomycetes</taxon>
        <taxon>Mycobacteriales</taxon>
        <taxon>Mycobacteriaceae</taxon>
        <taxon>Mycolicibacterium</taxon>
    </lineage>
</organism>
<keyword evidence="1" id="KW-1133">Transmembrane helix</keyword>
<gene>
    <name evidence="2" type="ORF">SAMN02799620_04755</name>
</gene>
<protein>
    <submittedName>
        <fullName evidence="2">Uncharacterized protein</fullName>
    </submittedName>
</protein>
<feature type="transmembrane region" description="Helical" evidence="1">
    <location>
        <begin position="15"/>
        <end position="37"/>
    </location>
</feature>
<sequence>MPMPTDPQKGVARRWGVIAAATVFIVVLAAVGTVVVLKTIKADPRERPSDWHPPLQPLLASSMQVQPIVGWRTPVLDVGPFPSASPDTVPTELRFATNVSAFDSTPFVGSTGDRAYFRVGDAGSSSPQWWLIGIDVRDGGRLFPAVPLPTTSRPPQCYLNGPDALLCIENATENVRFWTIDGHTGAVTHTGFTPLRTYTGNLGVQQVGIYALATTQSEGVRGIGSTAETTWSVPGNGDVDQGSSSIRDIPPIELATQKSGRAADTRVVFSIANGTIVSPRTTDGSRQLKTTVYPGGFAAEVSRGDERPTVQFFDESGGRVGQEVPGGTLADSVAELPVVALAPSGWAAYSAQGEKLLQQPGAMPAQTRLIGSTLYAMGDSGWHQYNLVTGAQGKDCSYGLGEGGYIASDGKAAVLTSGNATVGLETSGVDLASCNTLWTTNSAPGSFRHVWRINTTLVQLSDDGKELMSLVAPS</sequence>
<accession>A0A1G4WTC4</accession>
<reference evidence="3" key="1">
    <citation type="submission" date="2016-10" db="EMBL/GenBank/DDBJ databases">
        <authorList>
            <person name="Varghese N."/>
            <person name="Submissions S."/>
        </authorList>
    </citation>
    <scope>NUCLEOTIDE SEQUENCE [LARGE SCALE GENOMIC DNA]</scope>
    <source>
        <strain evidence="3">UNC267MFSha1.1M11</strain>
    </source>
</reference>
<keyword evidence="1" id="KW-0812">Transmembrane</keyword>
<evidence type="ECO:0000256" key="1">
    <source>
        <dbReference type="SAM" id="Phobius"/>
    </source>
</evidence>
<name>A0A1G4WTC4_9MYCO</name>
<dbReference type="AlphaFoldDB" id="A0A1G4WTC4"/>